<dbReference type="EMBL" id="QRZC01000050">
    <property type="protein sequence ID" value="RGV34237.1"/>
    <property type="molecule type" value="Genomic_DNA"/>
</dbReference>
<gene>
    <name evidence="2" type="ORF">DW729_12180</name>
    <name evidence="1" type="ORF">DWW14_22860</name>
</gene>
<evidence type="ECO:0000313" key="4">
    <source>
        <dbReference type="Proteomes" id="UP000285343"/>
    </source>
</evidence>
<proteinExistence type="predicted"/>
<dbReference type="Proteomes" id="UP000285343">
    <property type="component" value="Unassembled WGS sequence"/>
</dbReference>
<sequence>MKFTNMMYIKFSSKDTTAIINATDKLINCNPAKSWKVKSISPELKEICRIVRGQLRSMGYMEYKVNYLHPLIEVMNLFGSFFNFSTADTIQRAISLYPSYASGSRVIRYKTEQGDNLVYADD</sequence>
<protein>
    <submittedName>
        <fullName evidence="2">Uncharacterized protein</fullName>
    </submittedName>
</protein>
<accession>A0A414JNC4</accession>
<organism evidence="2 3">
    <name type="scientific">Bacteroides uniformis</name>
    <dbReference type="NCBI Taxonomy" id="820"/>
    <lineage>
        <taxon>Bacteria</taxon>
        <taxon>Pseudomonadati</taxon>
        <taxon>Bacteroidota</taxon>
        <taxon>Bacteroidia</taxon>
        <taxon>Bacteroidales</taxon>
        <taxon>Bacteroidaceae</taxon>
        <taxon>Bacteroides</taxon>
    </lineage>
</organism>
<dbReference type="AlphaFoldDB" id="A0A414JNC4"/>
<evidence type="ECO:0000313" key="1">
    <source>
        <dbReference type="EMBL" id="RGV34237.1"/>
    </source>
</evidence>
<dbReference type="EMBL" id="QSKL01000010">
    <property type="protein sequence ID" value="RHE59485.1"/>
    <property type="molecule type" value="Genomic_DNA"/>
</dbReference>
<reference evidence="3 4" key="1">
    <citation type="submission" date="2018-08" db="EMBL/GenBank/DDBJ databases">
        <title>A genome reference for cultivated species of the human gut microbiota.</title>
        <authorList>
            <person name="Zou Y."/>
            <person name="Xue W."/>
            <person name="Luo G."/>
        </authorList>
    </citation>
    <scope>NUCLEOTIDE SEQUENCE [LARGE SCALE GENOMIC DNA]</scope>
    <source>
        <strain evidence="1 4">AF14-42</strain>
        <strain evidence="2 3">AM27-46</strain>
    </source>
</reference>
<name>A0A414JNC4_BACUN</name>
<comment type="caution">
    <text evidence="2">The sequence shown here is derived from an EMBL/GenBank/DDBJ whole genome shotgun (WGS) entry which is preliminary data.</text>
</comment>
<evidence type="ECO:0000313" key="3">
    <source>
        <dbReference type="Proteomes" id="UP000284640"/>
    </source>
</evidence>
<evidence type="ECO:0000313" key="2">
    <source>
        <dbReference type="EMBL" id="RHE59485.1"/>
    </source>
</evidence>
<dbReference type="Proteomes" id="UP000284640">
    <property type="component" value="Unassembled WGS sequence"/>
</dbReference>
<dbReference type="RefSeq" id="WP_117867067.1">
    <property type="nucleotide sequence ID" value="NZ_JAQDIY010000007.1"/>
</dbReference>